<proteinExistence type="predicted"/>
<dbReference type="PANTHER" id="PTHR43190:SF3">
    <property type="entry name" value="N-ACETYL-D-GLUCOSAMINE KINASE"/>
    <property type="match status" value="1"/>
</dbReference>
<accession>A0A402D687</accession>
<name>A0A402D687_9BACT</name>
<dbReference type="Gene3D" id="3.30.420.40">
    <property type="match status" value="2"/>
</dbReference>
<dbReference type="GO" id="GO:0016301">
    <property type="term" value="F:kinase activity"/>
    <property type="evidence" value="ECO:0007669"/>
    <property type="project" value="UniProtKB-KW"/>
</dbReference>
<dbReference type="PANTHER" id="PTHR43190">
    <property type="entry name" value="N-ACETYL-D-GLUCOSAMINE KINASE"/>
    <property type="match status" value="1"/>
</dbReference>
<dbReference type="InterPro" id="IPR052519">
    <property type="entry name" value="Euk-type_GlcNAc_Kinase"/>
</dbReference>
<sequence>MTYLLGVDGGNTKTIALVADGSGRILGAGRSGCGDIYTGETQALAKIADAVREALATAGLERNALDAGGFSLAGADWPEDYEYLHSAMRDLGFGRQIVVVNDAIGALRAGADWGVSVVCGTGGATGAQSQDGRFWHTSFWQDGQTQGGMALQETALITINKSELGILSPTDLTPRILALYGAASVEALLHTLTRRHGDRPQPSGALSRTIQEVADTGDPVAVNLLRSYGEALGDYALAAARRVGIADQPFPLILAGGVLRHPAPLLAHSILGRVLEQAPRAQPGTSTRQPVEGAVVIAAEAAGITIDASFRRELAHTAPGDALFHSE</sequence>
<evidence type="ECO:0000313" key="1">
    <source>
        <dbReference type="EMBL" id="BDI32047.1"/>
    </source>
</evidence>
<dbReference type="EMBL" id="AP025739">
    <property type="protein sequence ID" value="BDI32047.1"/>
    <property type="molecule type" value="Genomic_DNA"/>
</dbReference>
<protein>
    <submittedName>
        <fullName evidence="1">N-acetylglucosamine kinase</fullName>
    </submittedName>
</protein>
<dbReference type="RefSeq" id="WP_119324993.1">
    <property type="nucleotide sequence ID" value="NZ_AP025739.1"/>
</dbReference>
<gene>
    <name evidence="1" type="ORF">CCAX7_40980</name>
</gene>
<organism evidence="1 2">
    <name type="scientific">Capsulimonas corticalis</name>
    <dbReference type="NCBI Taxonomy" id="2219043"/>
    <lineage>
        <taxon>Bacteria</taxon>
        <taxon>Bacillati</taxon>
        <taxon>Armatimonadota</taxon>
        <taxon>Armatimonadia</taxon>
        <taxon>Capsulimonadales</taxon>
        <taxon>Capsulimonadaceae</taxon>
        <taxon>Capsulimonas</taxon>
    </lineage>
</organism>
<keyword evidence="1" id="KW-0418">Kinase</keyword>
<dbReference type="KEGG" id="ccot:CCAX7_40980"/>
<dbReference type="InterPro" id="IPR002731">
    <property type="entry name" value="ATPase_BadF"/>
</dbReference>
<dbReference type="SUPFAM" id="SSF53067">
    <property type="entry name" value="Actin-like ATPase domain"/>
    <property type="match status" value="2"/>
</dbReference>
<dbReference type="AlphaFoldDB" id="A0A402D687"/>
<keyword evidence="1" id="KW-0808">Transferase</keyword>
<dbReference type="Proteomes" id="UP000287394">
    <property type="component" value="Chromosome"/>
</dbReference>
<dbReference type="OrthoDB" id="9772633at2"/>
<dbReference type="InterPro" id="IPR043129">
    <property type="entry name" value="ATPase_NBD"/>
</dbReference>
<keyword evidence="2" id="KW-1185">Reference proteome</keyword>
<dbReference type="Pfam" id="PF01869">
    <property type="entry name" value="BcrAD_BadFG"/>
    <property type="match status" value="1"/>
</dbReference>
<evidence type="ECO:0000313" key="2">
    <source>
        <dbReference type="Proteomes" id="UP000287394"/>
    </source>
</evidence>
<reference evidence="1 2" key="1">
    <citation type="journal article" date="2019" name="Int. J. Syst. Evol. Microbiol.">
        <title>Capsulimonas corticalis gen. nov., sp. nov., an aerobic capsulated bacterium, of a novel bacterial order, Capsulimonadales ord. nov., of the class Armatimonadia of the phylum Armatimonadetes.</title>
        <authorList>
            <person name="Li J."/>
            <person name="Kudo C."/>
            <person name="Tonouchi A."/>
        </authorList>
    </citation>
    <scope>NUCLEOTIDE SEQUENCE [LARGE SCALE GENOMIC DNA]</scope>
    <source>
        <strain evidence="1 2">AX-7</strain>
    </source>
</reference>